<dbReference type="AlphaFoldDB" id="A0A7W6H3U1"/>
<proteinExistence type="predicted"/>
<organism evidence="2 3">
    <name type="scientific">Aureimonas pseudogalii</name>
    <dbReference type="NCBI Taxonomy" id="1744844"/>
    <lineage>
        <taxon>Bacteria</taxon>
        <taxon>Pseudomonadati</taxon>
        <taxon>Pseudomonadota</taxon>
        <taxon>Alphaproteobacteria</taxon>
        <taxon>Hyphomicrobiales</taxon>
        <taxon>Aurantimonadaceae</taxon>
        <taxon>Aureimonas</taxon>
    </lineage>
</organism>
<feature type="region of interest" description="Disordered" evidence="1">
    <location>
        <begin position="91"/>
        <end position="110"/>
    </location>
</feature>
<dbReference type="Proteomes" id="UP000542776">
    <property type="component" value="Unassembled WGS sequence"/>
</dbReference>
<gene>
    <name evidence="2" type="ORF">GGR04_001069</name>
</gene>
<feature type="compositionally biased region" description="Basic and acidic residues" evidence="1">
    <location>
        <begin position="208"/>
        <end position="233"/>
    </location>
</feature>
<reference evidence="2 3" key="1">
    <citation type="submission" date="2020-08" db="EMBL/GenBank/DDBJ databases">
        <title>Genomic Encyclopedia of Type Strains, Phase IV (KMG-IV): sequencing the most valuable type-strain genomes for metagenomic binning, comparative biology and taxonomic classification.</title>
        <authorList>
            <person name="Goeker M."/>
        </authorList>
    </citation>
    <scope>NUCLEOTIDE SEQUENCE [LARGE SCALE GENOMIC DNA]</scope>
    <source>
        <strain evidence="2 3">DSM 102238</strain>
    </source>
</reference>
<feature type="region of interest" description="Disordered" evidence="1">
    <location>
        <begin position="208"/>
        <end position="272"/>
    </location>
</feature>
<name>A0A7W6H3U1_9HYPH</name>
<evidence type="ECO:0000313" key="2">
    <source>
        <dbReference type="EMBL" id="MBB3997248.1"/>
    </source>
</evidence>
<comment type="caution">
    <text evidence="2">The sequence shown here is derived from an EMBL/GenBank/DDBJ whole genome shotgun (WGS) entry which is preliminary data.</text>
</comment>
<evidence type="ECO:0000256" key="1">
    <source>
        <dbReference type="SAM" id="MobiDB-lite"/>
    </source>
</evidence>
<accession>A0A7W6H3U1</accession>
<evidence type="ECO:0000313" key="3">
    <source>
        <dbReference type="Proteomes" id="UP000542776"/>
    </source>
</evidence>
<protein>
    <submittedName>
        <fullName evidence="2">Uncharacterized protein</fullName>
    </submittedName>
</protein>
<dbReference type="EMBL" id="JACIEK010000001">
    <property type="protein sequence ID" value="MBB3997248.1"/>
    <property type="molecule type" value="Genomic_DNA"/>
</dbReference>
<sequence length="334" mass="36977">MSLTYDWYFAALSNPSQVGRAPQLAVHENEPQPGFYRKRRGKNGPFDPVAIWPEDGSLVAMLGNEIADPHDLWTWVCRSPVTEEAYRRAARGDGWGDEPPAPAEIGHNSGASDPFDALTIEYAGEAEQANEFLATPIATQEQADRAAVWSKRLSEIAKKAADLHKVEKQPALDESRRIDERWRDLKDGPKELATKLKRHLDTFLQEQDRVERERQRVASEEAARIRREAEDAARAASASQNSDAEAQANADRLAREAQQVENDAKARNAAAGRTGAKVSLRTFVSAEIADYDALLMALKDRSEIREVVQSLANRAAKSGVGLPGMKIVEERRAA</sequence>
<feature type="compositionally biased region" description="Low complexity" evidence="1">
    <location>
        <begin position="234"/>
        <end position="244"/>
    </location>
</feature>
<dbReference type="RefSeq" id="WP_246392671.1">
    <property type="nucleotide sequence ID" value="NZ_JACIEK010000001.1"/>
</dbReference>
<keyword evidence="3" id="KW-1185">Reference proteome</keyword>